<dbReference type="GO" id="GO:0005524">
    <property type="term" value="F:ATP binding"/>
    <property type="evidence" value="ECO:0007669"/>
    <property type="project" value="UniProtKB-UniRule"/>
</dbReference>
<feature type="binding site" evidence="11">
    <location>
        <position position="83"/>
    </location>
    <ligand>
        <name>ATP</name>
        <dbReference type="ChEBI" id="CHEBI:30616"/>
    </ligand>
</feature>
<evidence type="ECO:0000256" key="7">
    <source>
        <dbReference type="ARBA" id="ARBA00023029"/>
    </source>
</evidence>
<dbReference type="CDD" id="cd16928">
    <property type="entry name" value="HATPase_GyrB-like"/>
    <property type="match status" value="1"/>
</dbReference>
<dbReference type="InterPro" id="IPR003594">
    <property type="entry name" value="HATPase_dom"/>
</dbReference>
<dbReference type="EMBL" id="CP016591">
    <property type="protein sequence ID" value="ANY20498.1"/>
    <property type="molecule type" value="Genomic_DNA"/>
</dbReference>
<feature type="site" description="Interaction with DNA" evidence="11">
    <location>
        <position position="522"/>
    </location>
</feature>
<keyword evidence="8 11" id="KW-0238">DNA-binding</keyword>
<dbReference type="SMART" id="SM00433">
    <property type="entry name" value="TOP2c"/>
    <property type="match status" value="1"/>
</dbReference>
<feature type="region of interest" description="Disordered" evidence="12">
    <location>
        <begin position="161"/>
        <end position="182"/>
    </location>
</feature>
<accession>A0A1B2AEI7</accession>
<evidence type="ECO:0000256" key="5">
    <source>
        <dbReference type="ARBA" id="ARBA00022840"/>
    </source>
</evidence>
<dbReference type="SUPFAM" id="SSF56719">
    <property type="entry name" value="Type II DNA topoisomerase"/>
    <property type="match status" value="1"/>
</dbReference>
<organism evidence="14 15">
    <name type="scientific">Tsuneonella dongtanensis</name>
    <dbReference type="NCBI Taxonomy" id="692370"/>
    <lineage>
        <taxon>Bacteria</taxon>
        <taxon>Pseudomonadati</taxon>
        <taxon>Pseudomonadota</taxon>
        <taxon>Alphaproteobacteria</taxon>
        <taxon>Sphingomonadales</taxon>
        <taxon>Erythrobacteraceae</taxon>
        <taxon>Tsuneonella</taxon>
    </lineage>
</organism>
<keyword evidence="5 11" id="KW-0067">ATP-binding</keyword>
<dbReference type="InterPro" id="IPR020568">
    <property type="entry name" value="Ribosomal_Su5_D2-typ_SF"/>
</dbReference>
<sequence>MSDDLFANPAATTGTYDASSIEVLEGLEPVRRRPGMYIGGTDDRALHHLAAEVLDNAMDEAVAGHANRIEVELGENNTLTISDNGRGIPVDEHPKFPGKSTLEVILTTLHSGGKFSGKAYATSGGLHGVGVSVVNALSDLTRVEVARNKELFAQEFSKGNPTGPIRKLGPTPNRRGTTVTFHPDPEIFGDRQFSAKRLFKLARSKAYLYAGVEIRWKCVSSLVADDVPAEAVFQFPGGLADHLAEQVGGRECVTTQPFTGRQDFPEDQGRVEWAIAWPLWSDGAFSWYCNTVPTPDGGTHEQGLRAALTKGIRAFGELVGQKKAKDISADDVMTGSEVMLSVFIRDPQFQSQTKDRLTSPEAARLVENAVRDHFDHFLADNMERGRALLAAVVDRMDERLKRKAEREIKRKTATNAKKVRLPGKLTDCTGEGDGETELFIVEGDSAGGSAKQARDRKTQAILPIRGKILNVASASADKIRANQEIADLALALGCGTRKDCNADSLRYDRIVIMTDADVDGAHIATLLMTFFFQEMPDIVRRGHLFLAQPPLYRLTAGKESAYARDDAHRAELEATVFKGRKVEVGRFKGLGEMNPQQLRETTMNPASRSLIRITLPPEHEQRHAIKELVDQLMGRNPEHRFNFIQNHAGDLDRELIDA</sequence>
<feature type="site" description="Interaction with DNA" evidence="11">
    <location>
        <position position="470"/>
    </location>
</feature>
<keyword evidence="15" id="KW-1185">Reference proteome</keyword>
<dbReference type="NCBIfam" id="TIGR01055">
    <property type="entry name" value="parE_Gneg"/>
    <property type="match status" value="1"/>
</dbReference>
<protein>
    <recommendedName>
        <fullName evidence="11">DNA topoisomerase 4 subunit B</fullName>
        <ecNumber evidence="11">5.6.2.2</ecNumber>
    </recommendedName>
    <alternativeName>
        <fullName evidence="11">Topoisomerase IV subunit B</fullName>
    </alternativeName>
</protein>
<dbReference type="GO" id="GO:0007059">
    <property type="term" value="P:chromosome segregation"/>
    <property type="evidence" value="ECO:0007669"/>
    <property type="project" value="UniProtKB-UniRule"/>
</dbReference>
<dbReference type="GO" id="GO:0003677">
    <property type="term" value="F:DNA binding"/>
    <property type="evidence" value="ECO:0007669"/>
    <property type="project" value="UniProtKB-UniRule"/>
</dbReference>
<comment type="subunit">
    <text evidence="10 11">Heterotetramer composed of ParC and ParE.</text>
</comment>
<dbReference type="PATRIC" id="fig|692370.5.peg.2006"/>
<gene>
    <name evidence="11 14" type="primary">parE</name>
    <name evidence="14" type="ORF">A6F68_01990</name>
</gene>
<dbReference type="InterPro" id="IPR006171">
    <property type="entry name" value="TOPRIM_dom"/>
</dbReference>
<keyword evidence="3" id="KW-0479">Metal-binding</keyword>
<keyword evidence="6" id="KW-0460">Magnesium</keyword>
<dbReference type="Pfam" id="PF01751">
    <property type="entry name" value="Toprim"/>
    <property type="match status" value="1"/>
</dbReference>
<dbReference type="SUPFAM" id="SSF55874">
    <property type="entry name" value="ATPase domain of HSP90 chaperone/DNA topoisomerase II/histidine kinase"/>
    <property type="match status" value="1"/>
</dbReference>
<keyword evidence="7 11" id="KW-0799">Topoisomerase</keyword>
<feature type="binding site" evidence="11">
    <location>
        <position position="16"/>
    </location>
    <ligand>
        <name>ATP</name>
        <dbReference type="ChEBI" id="CHEBI:30616"/>
    </ligand>
</feature>
<dbReference type="PRINTS" id="PR01098">
    <property type="entry name" value="TOPISMRASE4B"/>
</dbReference>
<dbReference type="PANTHER" id="PTHR45866:SF4">
    <property type="entry name" value="DNA TOPOISOMERASE 4 SUBUNIT B"/>
    <property type="match status" value="1"/>
</dbReference>
<name>A0A1B2AEI7_9SPHN</name>
<feature type="site" description="Interaction with DNA" evidence="11">
    <location>
        <position position="640"/>
    </location>
</feature>
<evidence type="ECO:0000313" key="15">
    <source>
        <dbReference type="Proteomes" id="UP000092932"/>
    </source>
</evidence>
<evidence type="ECO:0000256" key="10">
    <source>
        <dbReference type="ARBA" id="ARBA00063644"/>
    </source>
</evidence>
<dbReference type="Pfam" id="PF00204">
    <property type="entry name" value="DNA_gyraseB"/>
    <property type="match status" value="1"/>
</dbReference>
<dbReference type="FunFam" id="3.40.50.670:FF:000006">
    <property type="entry name" value="DNA topoisomerase (ATP-hydrolyzing)"/>
    <property type="match status" value="1"/>
</dbReference>
<dbReference type="RefSeq" id="WP_067679273.1">
    <property type="nucleotide sequence ID" value="NZ_CP016591.1"/>
</dbReference>
<evidence type="ECO:0000256" key="4">
    <source>
        <dbReference type="ARBA" id="ARBA00022741"/>
    </source>
</evidence>
<dbReference type="InterPro" id="IPR002288">
    <property type="entry name" value="DNA_gyrase_B_C"/>
</dbReference>
<dbReference type="STRING" id="692370.A6F68_01990"/>
<comment type="catalytic activity">
    <reaction evidence="1 11">
        <text>ATP-dependent breakage, passage and rejoining of double-stranded DNA.</text>
        <dbReference type="EC" id="5.6.2.2"/>
    </reaction>
</comment>
<dbReference type="InterPro" id="IPR018522">
    <property type="entry name" value="TopoIIA_CS"/>
</dbReference>
<feature type="binding site" evidence="11">
    <location>
        <position position="56"/>
    </location>
    <ligand>
        <name>ATP</name>
        <dbReference type="ChEBI" id="CHEBI:30616"/>
    </ligand>
</feature>
<evidence type="ECO:0000256" key="8">
    <source>
        <dbReference type="ARBA" id="ARBA00023125"/>
    </source>
</evidence>
<dbReference type="PRINTS" id="PR00418">
    <property type="entry name" value="TPI2FAMILY"/>
</dbReference>
<dbReference type="PANTHER" id="PTHR45866">
    <property type="entry name" value="DNA GYRASE/TOPOISOMERASE SUBUNIT B"/>
    <property type="match status" value="1"/>
</dbReference>
<evidence type="ECO:0000256" key="11">
    <source>
        <dbReference type="HAMAP-Rule" id="MF_00938"/>
    </source>
</evidence>
<dbReference type="InterPro" id="IPR014721">
    <property type="entry name" value="Ribsml_uS5_D2-typ_fold_subgr"/>
</dbReference>
<dbReference type="Proteomes" id="UP000092932">
    <property type="component" value="Chromosome"/>
</dbReference>
<evidence type="ECO:0000256" key="9">
    <source>
        <dbReference type="ARBA" id="ARBA00023235"/>
    </source>
</evidence>
<dbReference type="Gene3D" id="3.40.50.670">
    <property type="match status" value="1"/>
</dbReference>
<evidence type="ECO:0000256" key="12">
    <source>
        <dbReference type="SAM" id="MobiDB-lite"/>
    </source>
</evidence>
<dbReference type="InterPro" id="IPR013506">
    <property type="entry name" value="Topo_IIA_bsu_dom2"/>
</dbReference>
<comment type="cofactor">
    <cofactor evidence="2">
        <name>Mg(2+)</name>
        <dbReference type="ChEBI" id="CHEBI:18420"/>
    </cofactor>
</comment>
<evidence type="ECO:0000259" key="13">
    <source>
        <dbReference type="PROSITE" id="PS50880"/>
    </source>
</evidence>
<dbReference type="PROSITE" id="PS50880">
    <property type="entry name" value="TOPRIM"/>
    <property type="match status" value="1"/>
</dbReference>
<feature type="domain" description="Toprim" evidence="13">
    <location>
        <begin position="436"/>
        <end position="547"/>
    </location>
</feature>
<dbReference type="CDD" id="cd00822">
    <property type="entry name" value="TopoII_Trans_DNA_gyrase"/>
    <property type="match status" value="1"/>
</dbReference>
<dbReference type="InterPro" id="IPR001241">
    <property type="entry name" value="Topo_IIA"/>
</dbReference>
<feature type="binding site" evidence="11">
    <location>
        <position position="354"/>
    </location>
    <ligand>
        <name>ATP</name>
        <dbReference type="ChEBI" id="CHEBI:30616"/>
    </ligand>
</feature>
<dbReference type="InterPro" id="IPR013760">
    <property type="entry name" value="Topo_IIA-like_dom_sf"/>
</dbReference>
<dbReference type="OrthoDB" id="9802808at2"/>
<keyword evidence="4 11" id="KW-0547">Nucleotide-binding</keyword>
<dbReference type="AlphaFoldDB" id="A0A1B2AEI7"/>
<dbReference type="GO" id="GO:0003918">
    <property type="term" value="F:DNA topoisomerase type II (double strand cut, ATP-hydrolyzing) activity"/>
    <property type="evidence" value="ECO:0007669"/>
    <property type="project" value="UniProtKB-UniRule"/>
</dbReference>
<evidence type="ECO:0000256" key="2">
    <source>
        <dbReference type="ARBA" id="ARBA00001946"/>
    </source>
</evidence>
<dbReference type="GO" id="GO:0046872">
    <property type="term" value="F:metal ion binding"/>
    <property type="evidence" value="ECO:0007669"/>
    <property type="project" value="UniProtKB-KW"/>
</dbReference>
<dbReference type="Gene3D" id="3.30.230.10">
    <property type="match status" value="1"/>
</dbReference>
<dbReference type="KEGG" id="ado:A6F68_01990"/>
<reference evidence="14 15" key="1">
    <citation type="submission" date="2016-07" db="EMBL/GenBank/DDBJ databases">
        <title>Complete genome sequence of Altererythrobacter dongtanensis KCTC 22672, a type strain with esterase isolated from tidal flat.</title>
        <authorList>
            <person name="Cheng H."/>
            <person name="Wu Y.-H."/>
            <person name="Zhou P."/>
            <person name="Huo Y.-Y."/>
            <person name="Wang C.-S."/>
            <person name="Xu X.-W."/>
        </authorList>
    </citation>
    <scope>NUCLEOTIDE SEQUENCE [LARGE SCALE GENOMIC DNA]</scope>
    <source>
        <strain evidence="14 15">KCTC 22672</strain>
    </source>
</reference>
<dbReference type="PROSITE" id="PS00177">
    <property type="entry name" value="TOPOISOMERASE_II"/>
    <property type="match status" value="1"/>
</dbReference>
<evidence type="ECO:0000256" key="1">
    <source>
        <dbReference type="ARBA" id="ARBA00000185"/>
    </source>
</evidence>
<evidence type="ECO:0000256" key="6">
    <source>
        <dbReference type="ARBA" id="ARBA00022842"/>
    </source>
</evidence>
<dbReference type="InterPro" id="IPR036890">
    <property type="entry name" value="HATPase_C_sf"/>
</dbReference>
<dbReference type="GO" id="GO:0006265">
    <property type="term" value="P:DNA topological change"/>
    <property type="evidence" value="ECO:0007669"/>
    <property type="project" value="UniProtKB-UniRule"/>
</dbReference>
<dbReference type="HAMAP" id="MF_00938">
    <property type="entry name" value="ParE_type1"/>
    <property type="match status" value="1"/>
</dbReference>
<dbReference type="Pfam" id="PF02518">
    <property type="entry name" value="HATPase_c"/>
    <property type="match status" value="1"/>
</dbReference>
<dbReference type="SUPFAM" id="SSF54211">
    <property type="entry name" value="Ribosomal protein S5 domain 2-like"/>
    <property type="match status" value="1"/>
</dbReference>
<dbReference type="EC" id="5.6.2.2" evidence="11"/>
<dbReference type="Gene3D" id="3.30.565.10">
    <property type="entry name" value="Histidine kinase-like ATPase, C-terminal domain"/>
    <property type="match status" value="1"/>
</dbReference>
<dbReference type="InterPro" id="IPR013759">
    <property type="entry name" value="Topo_IIA_B_C"/>
</dbReference>
<dbReference type="InterPro" id="IPR005737">
    <property type="entry name" value="TopoIV_B_Gneg"/>
</dbReference>
<dbReference type="SMART" id="SM00387">
    <property type="entry name" value="HATPase_c"/>
    <property type="match status" value="1"/>
</dbReference>
<evidence type="ECO:0000256" key="3">
    <source>
        <dbReference type="ARBA" id="ARBA00022723"/>
    </source>
</evidence>
<evidence type="ECO:0000313" key="14">
    <source>
        <dbReference type="EMBL" id="ANY20498.1"/>
    </source>
</evidence>
<keyword evidence="9 11" id="KW-0413">Isomerase</keyword>
<comment type="function">
    <text evidence="11">Topoisomerase IV is essential for chromosome segregation. It relaxes supercoiled DNA. Performs the decatenation events required during the replication of a circular DNA molecule.</text>
</comment>
<feature type="binding site" evidence="11">
    <location>
        <begin position="125"/>
        <end position="131"/>
    </location>
    <ligand>
        <name>ATP</name>
        <dbReference type="ChEBI" id="CHEBI:30616"/>
    </ligand>
</feature>
<comment type="similarity">
    <text evidence="11">Belongs to the type II topoisomerase family. ParE type 1 subfamily.</text>
</comment>
<dbReference type="Pfam" id="PF00986">
    <property type="entry name" value="DNA_gyraseB_C"/>
    <property type="match status" value="1"/>
</dbReference>
<dbReference type="GO" id="GO:0005694">
    <property type="term" value="C:chromosome"/>
    <property type="evidence" value="ECO:0007669"/>
    <property type="project" value="InterPro"/>
</dbReference>
<proteinExistence type="inferred from homology"/>